<dbReference type="RefSeq" id="WP_021932012.1">
    <property type="nucleotide sequence ID" value="NZ_AP023322.1"/>
</dbReference>
<dbReference type="Pfam" id="PF18962">
    <property type="entry name" value="Por_Secre_tail"/>
    <property type="match status" value="1"/>
</dbReference>
<protein>
    <recommendedName>
        <fullName evidence="2">Secretion system C-terminal sorting domain-containing protein</fullName>
    </recommendedName>
</protein>
<gene>
    <name evidence="3" type="ORF">Cop2CBH44_16150</name>
</gene>
<organism evidence="3 4">
    <name type="scientific">Coprobacter secundus subsp. similis</name>
    <dbReference type="NCBI Taxonomy" id="2751153"/>
    <lineage>
        <taxon>Bacteria</taxon>
        <taxon>Pseudomonadati</taxon>
        <taxon>Bacteroidota</taxon>
        <taxon>Bacteroidia</taxon>
        <taxon>Bacteroidales</taxon>
        <taxon>Barnesiellaceae</taxon>
        <taxon>Coprobacter</taxon>
    </lineage>
</organism>
<evidence type="ECO:0000259" key="2">
    <source>
        <dbReference type="Pfam" id="PF18962"/>
    </source>
</evidence>
<keyword evidence="4" id="KW-1185">Reference proteome</keyword>
<feature type="chain" id="PRO_5029015538" description="Secretion system C-terminal sorting domain-containing protein" evidence="1">
    <location>
        <begin position="26"/>
        <end position="456"/>
    </location>
</feature>
<dbReference type="Proteomes" id="UP000594042">
    <property type="component" value="Chromosome"/>
</dbReference>
<dbReference type="EMBL" id="AP023322">
    <property type="protein sequence ID" value="BCI63262.1"/>
    <property type="molecule type" value="Genomic_DNA"/>
</dbReference>
<dbReference type="KEGG" id="copr:Cop2CBH44_16150"/>
<dbReference type="NCBIfam" id="TIGR04183">
    <property type="entry name" value="Por_Secre_tail"/>
    <property type="match status" value="1"/>
</dbReference>
<evidence type="ECO:0000256" key="1">
    <source>
        <dbReference type="SAM" id="SignalP"/>
    </source>
</evidence>
<dbReference type="InterPro" id="IPR026444">
    <property type="entry name" value="Secre_tail"/>
</dbReference>
<feature type="domain" description="Secretion system C-terminal sorting" evidence="2">
    <location>
        <begin position="389"/>
        <end position="454"/>
    </location>
</feature>
<keyword evidence="1" id="KW-0732">Signal</keyword>
<sequence>MRTINYLKRAILSVIASVCFTTLYAEDFRFPFAEKDVAMWKKFMQQPSAIEGKCNLEVLGIDVNRVGFDWDDPNTWAREDGKVFHNKPTTDFVTTVWGVSFDSRDPYYGGTARVGWTRRAYKEGTQEVFEVGKSVEEKWIPYTPGLENLSGRFELTTLAPVVNCCDTKIETVRLIMNNETTDCYLQFSRNFNLTQIDLSDSKGKIRQMPSYRCNLSTLDAFVLNNMRPEELGEDGKYDNGVDYRLFDWVTNIDECHFRMSTMPLIPGGRLYNGYRNQKPFVPESYQLGADGETWEFKAGGFINLSSENVVRDQPTTFVWKDLDGNEVTPDKAVQGRFQFKESFIGRELVCEMTNSFFDGWICKTQPVKIVAEYTTTAVDMVKSDNNLNIFPNPAIDKITIDGAKAFSVKVFTLEGKEIMNENVVDNVFDISRLSTGYYLLDIKSDQGTFIKKIIKK</sequence>
<proteinExistence type="predicted"/>
<reference evidence="4" key="1">
    <citation type="submission" date="2020-07" db="EMBL/GenBank/DDBJ databases">
        <title>Complete genome sequencing of Coprobacter sp. strain 2CBH44.</title>
        <authorList>
            <person name="Sakamoto M."/>
            <person name="Murakami T."/>
            <person name="Mori H."/>
        </authorList>
    </citation>
    <scope>NUCLEOTIDE SEQUENCE [LARGE SCALE GENOMIC DNA]</scope>
    <source>
        <strain evidence="4">2CBH44</strain>
    </source>
</reference>
<accession>A0A7G1HWS8</accession>
<name>A0A7G1HWS8_9BACT</name>
<feature type="signal peptide" evidence="1">
    <location>
        <begin position="1"/>
        <end position="25"/>
    </location>
</feature>
<evidence type="ECO:0000313" key="3">
    <source>
        <dbReference type="EMBL" id="BCI63262.1"/>
    </source>
</evidence>
<dbReference type="AlphaFoldDB" id="A0A7G1HWS8"/>
<evidence type="ECO:0000313" key="4">
    <source>
        <dbReference type="Proteomes" id="UP000594042"/>
    </source>
</evidence>